<gene>
    <name evidence="1" type="ORF">EV667_3509</name>
</gene>
<dbReference type="OrthoDB" id="7060209at2"/>
<proteinExistence type="predicted"/>
<reference evidence="1 2" key="1">
    <citation type="submission" date="2019-03" db="EMBL/GenBank/DDBJ databases">
        <title>Genomic Encyclopedia of Type Strains, Phase IV (KMG-IV): sequencing the most valuable type-strain genomes for metagenomic binning, comparative biology and taxonomic classification.</title>
        <authorList>
            <person name="Goeker M."/>
        </authorList>
    </citation>
    <scope>NUCLEOTIDE SEQUENCE [LARGE SCALE GENOMIC DNA]</scope>
    <source>
        <strain evidence="1 2">DSM 101</strain>
    </source>
</reference>
<evidence type="ECO:0000313" key="1">
    <source>
        <dbReference type="EMBL" id="TCK23670.1"/>
    </source>
</evidence>
<comment type="caution">
    <text evidence="1">The sequence shown here is derived from an EMBL/GenBank/DDBJ whole genome shotgun (WGS) entry which is preliminary data.</text>
</comment>
<sequence length="348" mass="39924">MFKSKTIFVVGAGASKEARLPTGEDLKDIIVRMLLTNVERNVHIFNGDVRIARFLQLYSRQEGLSSFSDFLLSTRHITEALPVSLSIDNFLDAHAGNRALELCGKMGIVAAILDSEASSKFVNNDSHDDRFLLSYLSGTWYVKFFQLLTEGVSKDNIDNIFENVSFIIFNYDRCIERFLVEALFVYYKIDRSYAEFLVSKLDIFHPYGTVGDLPWQNRSGSVNFGDKSVDIYKISAKIKTFTEQMYNLNNLNSIRDNIINSNTIIFLGFAFHPMNMEIMSVENPSKINRIFATTFKMSDADEFVVEQNIWRMLGRKNISAFHRKAFKPQMSNSTCVDFFNRYMRSLAS</sequence>
<evidence type="ECO:0000313" key="2">
    <source>
        <dbReference type="Proteomes" id="UP000295030"/>
    </source>
</evidence>
<keyword evidence="2" id="KW-1185">Reference proteome</keyword>
<dbReference type="EMBL" id="SMFY01000003">
    <property type="protein sequence ID" value="TCK23670.1"/>
    <property type="molecule type" value="Genomic_DNA"/>
</dbReference>
<accession>A0A4R1HSV4</accession>
<dbReference type="RefSeq" id="WP_131836607.1">
    <property type="nucleotide sequence ID" value="NZ_SMFY01000003.1"/>
</dbReference>
<name>A0A4R1HSV4_ANCAQ</name>
<protein>
    <recommendedName>
        <fullName evidence="3">SIR2-like domain-containing protein</fullName>
    </recommendedName>
</protein>
<dbReference type="Proteomes" id="UP000295030">
    <property type="component" value="Unassembled WGS sequence"/>
</dbReference>
<evidence type="ECO:0008006" key="3">
    <source>
        <dbReference type="Google" id="ProtNLM"/>
    </source>
</evidence>
<dbReference type="AlphaFoldDB" id="A0A4R1HSV4"/>
<organism evidence="1 2">
    <name type="scientific">Ancylobacter aquaticus</name>
    <dbReference type="NCBI Taxonomy" id="100"/>
    <lineage>
        <taxon>Bacteria</taxon>
        <taxon>Pseudomonadati</taxon>
        <taxon>Pseudomonadota</taxon>
        <taxon>Alphaproteobacteria</taxon>
        <taxon>Hyphomicrobiales</taxon>
        <taxon>Xanthobacteraceae</taxon>
        <taxon>Ancylobacter</taxon>
    </lineage>
</organism>